<reference evidence="2 3" key="2">
    <citation type="journal article" date="2021" name="Genomics">
        <title>High-quality reference genome for Clonorchis sinensis.</title>
        <authorList>
            <person name="Young N.D."/>
            <person name="Stroehlein A.J."/>
            <person name="Kinkar L."/>
            <person name="Wang T."/>
            <person name="Sohn W.M."/>
            <person name="Chang B.C.H."/>
            <person name="Kaur P."/>
            <person name="Weisz D."/>
            <person name="Dudchenko O."/>
            <person name="Aiden E.L."/>
            <person name="Korhonen P.K."/>
            <person name="Gasser R.B."/>
        </authorList>
    </citation>
    <scope>NUCLEOTIDE SEQUENCE [LARGE SCALE GENOMIC DNA]</scope>
    <source>
        <strain evidence="2">Cs-k2</strain>
    </source>
</reference>
<dbReference type="InParanoid" id="A0A3R7CJ96"/>
<feature type="region of interest" description="Disordered" evidence="1">
    <location>
        <begin position="240"/>
        <end position="281"/>
    </location>
</feature>
<feature type="compositionally biased region" description="Polar residues" evidence="1">
    <location>
        <begin position="255"/>
        <end position="269"/>
    </location>
</feature>
<dbReference type="EMBL" id="NIRI02000056">
    <property type="protein sequence ID" value="KAG5443849.1"/>
    <property type="molecule type" value="Genomic_DNA"/>
</dbReference>
<feature type="compositionally biased region" description="Low complexity" evidence="1">
    <location>
        <begin position="270"/>
        <end position="281"/>
    </location>
</feature>
<comment type="caution">
    <text evidence="2">The sequence shown here is derived from an EMBL/GenBank/DDBJ whole genome shotgun (WGS) entry which is preliminary data.</text>
</comment>
<evidence type="ECO:0000313" key="2">
    <source>
        <dbReference type="EMBL" id="KAG5443849.1"/>
    </source>
</evidence>
<dbReference type="AlphaFoldDB" id="A0A3R7CJ96"/>
<gene>
    <name evidence="2" type="ORF">CSKR_100078</name>
</gene>
<name>A0A3R7CJ96_CLOSI</name>
<sequence length="281" mass="30689">MYTHGVFTRSNYPTTGGVHKQESFADDPVQVRITLQREREYADRLTLLNSCAMLWIRERDNGSSYVEAYLLRTSGSDNGSDDITQAENVEFIHVSTVMPEMIVNRTEGSTGPQVRWLDQQQYLIETYRQLRTNLGQLEAEIEAARLRVTDWSQHRREPSRSRSLSHASISTNTSSHWSCSTFESSCTDASCLNVVTDGTTTGSSCPSSCSSTCGIQLPTAVAVSLNAATLITAFLAASTNSPSQGTIQPAVGELSAQNGHNTPDRLSTGSRPRSNRSASPS</sequence>
<proteinExistence type="predicted"/>
<evidence type="ECO:0000313" key="3">
    <source>
        <dbReference type="Proteomes" id="UP000286415"/>
    </source>
</evidence>
<dbReference type="Proteomes" id="UP000286415">
    <property type="component" value="Unassembled WGS sequence"/>
</dbReference>
<organism evidence="2 3">
    <name type="scientific">Clonorchis sinensis</name>
    <name type="common">Chinese liver fluke</name>
    <dbReference type="NCBI Taxonomy" id="79923"/>
    <lineage>
        <taxon>Eukaryota</taxon>
        <taxon>Metazoa</taxon>
        <taxon>Spiralia</taxon>
        <taxon>Lophotrochozoa</taxon>
        <taxon>Platyhelminthes</taxon>
        <taxon>Trematoda</taxon>
        <taxon>Digenea</taxon>
        <taxon>Opisthorchiida</taxon>
        <taxon>Opisthorchiata</taxon>
        <taxon>Opisthorchiidae</taxon>
        <taxon>Clonorchis</taxon>
    </lineage>
</organism>
<reference evidence="2 3" key="1">
    <citation type="journal article" date="2018" name="Biotechnol. Adv.">
        <title>Improved genomic resources and new bioinformatic workflow for the carcinogenic parasite Clonorchis sinensis: Biotechnological implications.</title>
        <authorList>
            <person name="Wang D."/>
            <person name="Korhonen P.K."/>
            <person name="Gasser R.B."/>
            <person name="Young N.D."/>
        </authorList>
    </citation>
    <scope>NUCLEOTIDE SEQUENCE [LARGE SCALE GENOMIC DNA]</scope>
    <source>
        <strain evidence="2">Cs-k2</strain>
    </source>
</reference>
<protein>
    <submittedName>
        <fullName evidence="2">Uncharacterized protein</fullName>
    </submittedName>
</protein>
<evidence type="ECO:0000256" key="1">
    <source>
        <dbReference type="SAM" id="MobiDB-lite"/>
    </source>
</evidence>
<accession>A0A3R7CJ96</accession>
<dbReference type="OrthoDB" id="6259997at2759"/>
<keyword evidence="3" id="KW-1185">Reference proteome</keyword>